<dbReference type="Pfam" id="PF13561">
    <property type="entry name" value="adh_short_C2"/>
    <property type="match status" value="1"/>
</dbReference>
<dbReference type="NCBIfam" id="NF009466">
    <property type="entry name" value="PRK12826.1-2"/>
    <property type="match status" value="1"/>
</dbReference>
<dbReference type="PROSITE" id="PS00061">
    <property type="entry name" value="ADH_SHORT"/>
    <property type="match status" value="1"/>
</dbReference>
<dbReference type="STRING" id="706587.Desti_2825"/>
<dbReference type="AlphaFoldDB" id="I4C7F4"/>
<dbReference type="GO" id="GO:0032787">
    <property type="term" value="P:monocarboxylic acid metabolic process"/>
    <property type="evidence" value="ECO:0007669"/>
    <property type="project" value="UniProtKB-ARBA"/>
</dbReference>
<dbReference type="GO" id="GO:0016491">
    <property type="term" value="F:oxidoreductase activity"/>
    <property type="evidence" value="ECO:0007669"/>
    <property type="project" value="UniProtKB-KW"/>
</dbReference>
<evidence type="ECO:0000256" key="1">
    <source>
        <dbReference type="ARBA" id="ARBA00006484"/>
    </source>
</evidence>
<evidence type="ECO:0000256" key="2">
    <source>
        <dbReference type="ARBA" id="ARBA00023002"/>
    </source>
</evidence>
<keyword evidence="2 3" id="KW-0560">Oxidoreductase</keyword>
<gene>
    <name evidence="3" type="ordered locus">Desti_2825</name>
</gene>
<dbReference type="KEGG" id="dti:Desti_2825"/>
<comment type="similarity">
    <text evidence="1">Belongs to the short-chain dehydrogenases/reductases (SDR) family.</text>
</comment>
<dbReference type="PRINTS" id="PR00080">
    <property type="entry name" value="SDRFAMILY"/>
</dbReference>
<proteinExistence type="inferred from homology"/>
<evidence type="ECO:0000313" key="3">
    <source>
        <dbReference type="EMBL" id="AFM25495.1"/>
    </source>
</evidence>
<protein>
    <recommendedName>
        <fullName evidence="5">SDR family oxidoreductase</fullName>
    </recommendedName>
</protein>
<reference evidence="4" key="1">
    <citation type="submission" date="2012-06" db="EMBL/GenBank/DDBJ databases">
        <title>Complete sequence of chromosome of Desulfomonile tiedjei DSM 6799.</title>
        <authorList>
            <person name="Lucas S."/>
            <person name="Copeland A."/>
            <person name="Lapidus A."/>
            <person name="Glavina del Rio T."/>
            <person name="Dalin E."/>
            <person name="Tice H."/>
            <person name="Bruce D."/>
            <person name="Goodwin L."/>
            <person name="Pitluck S."/>
            <person name="Peters L."/>
            <person name="Ovchinnikova G."/>
            <person name="Zeytun A."/>
            <person name="Lu M."/>
            <person name="Kyrpides N."/>
            <person name="Mavromatis K."/>
            <person name="Ivanova N."/>
            <person name="Brettin T."/>
            <person name="Detter J.C."/>
            <person name="Han C."/>
            <person name="Larimer F."/>
            <person name="Land M."/>
            <person name="Hauser L."/>
            <person name="Markowitz V."/>
            <person name="Cheng J.-F."/>
            <person name="Hugenholtz P."/>
            <person name="Woyke T."/>
            <person name="Wu D."/>
            <person name="Spring S."/>
            <person name="Schroeder M."/>
            <person name="Brambilla E."/>
            <person name="Klenk H.-P."/>
            <person name="Eisen J.A."/>
        </authorList>
    </citation>
    <scope>NUCLEOTIDE SEQUENCE [LARGE SCALE GENOMIC DNA]</scope>
    <source>
        <strain evidence="4">ATCC 49306 / DSM 6799 / DCB-1</strain>
    </source>
</reference>
<dbReference type="PANTHER" id="PTHR42879:SF2">
    <property type="entry name" value="3-OXOACYL-[ACYL-CARRIER-PROTEIN] REDUCTASE FABG"/>
    <property type="match status" value="1"/>
</dbReference>
<dbReference type="Gene3D" id="3.40.50.720">
    <property type="entry name" value="NAD(P)-binding Rossmann-like Domain"/>
    <property type="match status" value="1"/>
</dbReference>
<dbReference type="HOGENOM" id="CLU_010194_1_3_7"/>
<dbReference type="PRINTS" id="PR00081">
    <property type="entry name" value="GDHRDH"/>
</dbReference>
<evidence type="ECO:0000313" key="4">
    <source>
        <dbReference type="Proteomes" id="UP000006055"/>
    </source>
</evidence>
<dbReference type="FunFam" id="3.40.50.720:FF:000173">
    <property type="entry name" value="3-oxoacyl-[acyl-carrier protein] reductase"/>
    <property type="match status" value="1"/>
</dbReference>
<dbReference type="OrthoDB" id="5363038at2"/>
<dbReference type="eggNOG" id="COG1028">
    <property type="taxonomic scope" value="Bacteria"/>
</dbReference>
<name>I4C7F4_DESTA</name>
<accession>I4C7F4</accession>
<dbReference type="InterPro" id="IPR002347">
    <property type="entry name" value="SDR_fam"/>
</dbReference>
<dbReference type="InterPro" id="IPR020904">
    <property type="entry name" value="Sc_DH/Rdtase_CS"/>
</dbReference>
<dbReference type="EMBL" id="CP003360">
    <property type="protein sequence ID" value="AFM25495.1"/>
    <property type="molecule type" value="Genomic_DNA"/>
</dbReference>
<dbReference type="InterPro" id="IPR036291">
    <property type="entry name" value="NAD(P)-bd_dom_sf"/>
</dbReference>
<dbReference type="PANTHER" id="PTHR42879">
    <property type="entry name" value="3-OXOACYL-(ACYL-CARRIER-PROTEIN) REDUCTASE"/>
    <property type="match status" value="1"/>
</dbReference>
<keyword evidence="4" id="KW-1185">Reference proteome</keyword>
<dbReference type="InterPro" id="IPR050259">
    <property type="entry name" value="SDR"/>
</dbReference>
<organism evidence="3 4">
    <name type="scientific">Desulfomonile tiedjei (strain ATCC 49306 / DSM 6799 / DCB-1)</name>
    <dbReference type="NCBI Taxonomy" id="706587"/>
    <lineage>
        <taxon>Bacteria</taxon>
        <taxon>Pseudomonadati</taxon>
        <taxon>Thermodesulfobacteriota</taxon>
        <taxon>Desulfomonilia</taxon>
        <taxon>Desulfomonilales</taxon>
        <taxon>Desulfomonilaceae</taxon>
        <taxon>Desulfomonile</taxon>
    </lineage>
</organism>
<dbReference type="SUPFAM" id="SSF51735">
    <property type="entry name" value="NAD(P)-binding Rossmann-fold domains"/>
    <property type="match status" value="1"/>
</dbReference>
<sequence>MTELKGRIALVTGGSRGLGREIALHLACAGADVAFTFLEDAASAEATKNELQKIGRRTEAFQANAADFSRAHEIVEEIAEKLGGLDILICNAGIARAAGIWRMTEQDWDEPVNVCLKGAFNYIRAACTVFVKQKRGKIVCIGSINGLRGRIGTASYNAAKAGLTGLVKTAAAELGQFNVNVNLVAPGYIETPSQTNTPELIRDLVLKECSIKRLGTPEDIAPVVSFLCSDAARHVTGQIIKVDAGQYL</sequence>
<evidence type="ECO:0008006" key="5">
    <source>
        <dbReference type="Google" id="ProtNLM"/>
    </source>
</evidence>
<dbReference type="RefSeq" id="WP_014810634.1">
    <property type="nucleotide sequence ID" value="NC_018025.1"/>
</dbReference>
<dbReference type="Proteomes" id="UP000006055">
    <property type="component" value="Chromosome"/>
</dbReference>